<keyword evidence="7" id="KW-0961">Cell wall biogenesis/degradation</keyword>
<dbReference type="GO" id="GO:0030435">
    <property type="term" value="P:sporulation resulting in formation of a cellular spore"/>
    <property type="evidence" value="ECO:0007669"/>
    <property type="project" value="UniProtKB-KW"/>
</dbReference>
<sequence length="237" mass="25957">MAQDDRHGRLERMGKRTMAAAVVALLLFLSYPWRAGAEARATLRWGSRGSDVCLAQRRLKAWGYYRGEVDCIYGRLTYEAVTLFQRRNRLTVDGIVGPDTWAALGYWGGPPSTAAAAAGTREADRDLLARVVSAEARGEPYEGQVAVAAVILNRVRDSRFPNTIAGVVYQAHAFESVTNGSVYAAPTDSAVRAAQDALNGWDPSGGALFFWNPAKATSQWIWSRPIIKRIGNHVFAK</sequence>
<evidence type="ECO:0000259" key="10">
    <source>
        <dbReference type="Pfam" id="PF07486"/>
    </source>
</evidence>
<keyword evidence="5" id="KW-0378">Hydrolase</keyword>
<dbReference type="SUPFAM" id="SSF47090">
    <property type="entry name" value="PGBD-like"/>
    <property type="match status" value="1"/>
</dbReference>
<comment type="similarity">
    <text evidence="1">Belongs to the SleB family.</text>
</comment>
<evidence type="ECO:0000256" key="3">
    <source>
        <dbReference type="ARBA" id="ARBA00022544"/>
    </source>
</evidence>
<evidence type="ECO:0000256" key="4">
    <source>
        <dbReference type="ARBA" id="ARBA00022729"/>
    </source>
</evidence>
<evidence type="ECO:0000256" key="6">
    <source>
        <dbReference type="ARBA" id="ARBA00022969"/>
    </source>
</evidence>
<dbReference type="Proteomes" id="UP000732377">
    <property type="component" value="Unassembled WGS sequence"/>
</dbReference>
<dbReference type="InterPro" id="IPR036365">
    <property type="entry name" value="PGBD-like_sf"/>
</dbReference>
<evidence type="ECO:0000259" key="9">
    <source>
        <dbReference type="Pfam" id="PF01471"/>
    </source>
</evidence>
<feature type="domain" description="Cell wall hydrolase SleB" evidence="10">
    <location>
        <begin position="138"/>
        <end position="236"/>
    </location>
</feature>
<dbReference type="EMBL" id="PIUK01000191">
    <property type="protein sequence ID" value="MBY6277519.1"/>
    <property type="molecule type" value="Genomic_DNA"/>
</dbReference>
<keyword evidence="4" id="KW-0732">Signal</keyword>
<reference evidence="11" key="1">
    <citation type="submission" date="2017-11" db="EMBL/GenBank/DDBJ databases">
        <title>Three new genomes from thermophilic consortium.</title>
        <authorList>
            <person name="Quaggio R."/>
            <person name="Amgarten D."/>
            <person name="Setubal J.C."/>
        </authorList>
    </citation>
    <scope>NUCLEOTIDE SEQUENCE</scope>
    <source>
        <strain evidence="11">ZCTH01-B2</strain>
    </source>
</reference>
<evidence type="ECO:0000256" key="7">
    <source>
        <dbReference type="ARBA" id="ARBA00023316"/>
    </source>
</evidence>
<dbReference type="Gene3D" id="1.10.10.2520">
    <property type="entry name" value="Cell wall hydrolase SleB, domain 1"/>
    <property type="match status" value="1"/>
</dbReference>
<gene>
    <name evidence="11" type="primary">sleB</name>
    <name evidence="11" type="ORF">CWE10_15165</name>
</gene>
<accession>A0A953LJS7</accession>
<dbReference type="Pfam" id="PF07486">
    <property type="entry name" value="Hydrolase_2"/>
    <property type="match status" value="1"/>
</dbReference>
<dbReference type="NCBIfam" id="TIGR02869">
    <property type="entry name" value="spore_SleB"/>
    <property type="match status" value="1"/>
</dbReference>
<evidence type="ECO:0000313" key="11">
    <source>
        <dbReference type="EMBL" id="MBY6277519.1"/>
    </source>
</evidence>
<keyword evidence="3" id="KW-0309">Germination</keyword>
<dbReference type="GO" id="GO:0009847">
    <property type="term" value="P:spore germination"/>
    <property type="evidence" value="ECO:0007669"/>
    <property type="project" value="UniProtKB-UniRule"/>
</dbReference>
<dbReference type="AlphaFoldDB" id="A0A953LJS7"/>
<dbReference type="InterPro" id="IPR042047">
    <property type="entry name" value="SleB_dom1"/>
</dbReference>
<dbReference type="InterPro" id="IPR014224">
    <property type="entry name" value="Spore_cortex_SleB"/>
</dbReference>
<organism evidence="11 12">
    <name type="scientific">Symbiobacterium thermophilum</name>
    <dbReference type="NCBI Taxonomy" id="2734"/>
    <lineage>
        <taxon>Bacteria</taxon>
        <taxon>Bacillati</taxon>
        <taxon>Bacillota</taxon>
        <taxon>Clostridia</taxon>
        <taxon>Eubacteriales</taxon>
        <taxon>Symbiobacteriaceae</taxon>
        <taxon>Symbiobacterium</taxon>
    </lineage>
</organism>
<keyword evidence="6" id="KW-0749">Sporulation</keyword>
<proteinExistence type="inferred from homology"/>
<name>A0A953LJS7_SYMTR</name>
<comment type="caution">
    <text evidence="11">The sequence shown here is derived from an EMBL/GenBank/DDBJ whole genome shotgun (WGS) entry which is preliminary data.</text>
</comment>
<dbReference type="InterPro" id="IPR002477">
    <property type="entry name" value="Peptidoglycan-bd-like"/>
</dbReference>
<dbReference type="Gene3D" id="6.20.240.60">
    <property type="match status" value="1"/>
</dbReference>
<dbReference type="GO" id="GO:0071555">
    <property type="term" value="P:cell wall organization"/>
    <property type="evidence" value="ECO:0007669"/>
    <property type="project" value="UniProtKB-KW"/>
</dbReference>
<dbReference type="Gene3D" id="1.10.101.10">
    <property type="entry name" value="PGBD-like superfamily/PGBD"/>
    <property type="match status" value="1"/>
</dbReference>
<dbReference type="GO" id="GO:0016787">
    <property type="term" value="F:hydrolase activity"/>
    <property type="evidence" value="ECO:0007669"/>
    <property type="project" value="UniProtKB-KW"/>
</dbReference>
<protein>
    <recommendedName>
        <fullName evidence="2 8">Spore cortex-lytic enzyme</fullName>
    </recommendedName>
</protein>
<evidence type="ECO:0000256" key="1">
    <source>
        <dbReference type="ARBA" id="ARBA00007010"/>
    </source>
</evidence>
<dbReference type="InterPro" id="IPR036366">
    <property type="entry name" value="PGBDSf"/>
</dbReference>
<dbReference type="Pfam" id="PF01471">
    <property type="entry name" value="PG_binding_1"/>
    <property type="match status" value="1"/>
</dbReference>
<dbReference type="InterPro" id="IPR011105">
    <property type="entry name" value="Cell_wall_hydrolase_SleB"/>
</dbReference>
<feature type="domain" description="Peptidoglycan binding-like" evidence="9">
    <location>
        <begin position="48"/>
        <end position="104"/>
    </location>
</feature>
<evidence type="ECO:0000256" key="2">
    <source>
        <dbReference type="ARBA" id="ARBA00018364"/>
    </source>
</evidence>
<evidence type="ECO:0000256" key="5">
    <source>
        <dbReference type="ARBA" id="ARBA00022801"/>
    </source>
</evidence>
<evidence type="ECO:0000256" key="8">
    <source>
        <dbReference type="NCBIfam" id="TIGR02869"/>
    </source>
</evidence>
<evidence type="ECO:0000313" key="12">
    <source>
        <dbReference type="Proteomes" id="UP000732377"/>
    </source>
</evidence>